<name>A0AA86RMM1_9EUKA</name>
<evidence type="ECO:0000313" key="3">
    <source>
        <dbReference type="Proteomes" id="UP001642409"/>
    </source>
</evidence>
<dbReference type="Proteomes" id="UP001642409">
    <property type="component" value="Unassembled WGS sequence"/>
</dbReference>
<protein>
    <submittedName>
        <fullName evidence="1">Myb-like DNA-binding domain-containing protein</fullName>
    </submittedName>
    <submittedName>
        <fullName evidence="2">Myb-like_DNA-binding domain-containing protein</fullName>
    </submittedName>
</protein>
<dbReference type="AlphaFoldDB" id="A0AA86RMM1"/>
<gene>
    <name evidence="2" type="ORF">HINF_LOCUS10445</name>
    <name evidence="1" type="ORF">HINF_LOCUS65006</name>
</gene>
<dbReference type="CDD" id="cd00167">
    <property type="entry name" value="SANT"/>
    <property type="match status" value="1"/>
</dbReference>
<accession>A0AA86RMM1</accession>
<comment type="caution">
    <text evidence="1">The sequence shown here is derived from an EMBL/GenBank/DDBJ whole genome shotgun (WGS) entry which is preliminary data.</text>
</comment>
<reference evidence="2 3" key="2">
    <citation type="submission" date="2024-07" db="EMBL/GenBank/DDBJ databases">
        <authorList>
            <person name="Akdeniz Z."/>
        </authorList>
    </citation>
    <scope>NUCLEOTIDE SEQUENCE [LARGE SCALE GENOMIC DNA]</scope>
</reference>
<reference evidence="1" key="1">
    <citation type="submission" date="2023-06" db="EMBL/GenBank/DDBJ databases">
        <authorList>
            <person name="Kurt Z."/>
        </authorList>
    </citation>
    <scope>NUCLEOTIDE SEQUENCE</scope>
</reference>
<dbReference type="EMBL" id="CAXDID020000022">
    <property type="protein sequence ID" value="CAL5988578.1"/>
    <property type="molecule type" value="Genomic_DNA"/>
</dbReference>
<dbReference type="InterPro" id="IPR001005">
    <property type="entry name" value="SANT/Myb"/>
</dbReference>
<dbReference type="EMBL" id="CATOUU010001177">
    <property type="protein sequence ID" value="CAI9977361.1"/>
    <property type="molecule type" value="Genomic_DNA"/>
</dbReference>
<keyword evidence="1" id="KW-0238">DNA-binding</keyword>
<sequence length="208" mass="24919">MSNPKQYKKWTESENLRLDETVKQCRTKHGTINWKQVQIYFPEHTSLQLKSQFSNKQLANPKTYHSWTESDLYKLMINVLTHGENWSYIKTQFNFEVEESTLKARWYKYKRDHEELKRVLKQIEVGQINQVQQVDKEVLQSAQNYFHTVENRAAVYFGQQIQPTEYDLQMGPTKLSDVEIKPMEMFLSEFDLEEIKKNIKILESMLTQ</sequence>
<dbReference type="Gene3D" id="1.10.10.60">
    <property type="entry name" value="Homeodomain-like"/>
    <property type="match status" value="1"/>
</dbReference>
<proteinExistence type="predicted"/>
<organism evidence="1">
    <name type="scientific">Hexamita inflata</name>
    <dbReference type="NCBI Taxonomy" id="28002"/>
    <lineage>
        <taxon>Eukaryota</taxon>
        <taxon>Metamonada</taxon>
        <taxon>Diplomonadida</taxon>
        <taxon>Hexamitidae</taxon>
        <taxon>Hexamitinae</taxon>
        <taxon>Hexamita</taxon>
    </lineage>
</organism>
<keyword evidence="3" id="KW-1185">Reference proteome</keyword>
<evidence type="ECO:0000313" key="1">
    <source>
        <dbReference type="EMBL" id="CAI9977361.1"/>
    </source>
</evidence>
<evidence type="ECO:0000313" key="2">
    <source>
        <dbReference type="EMBL" id="CAL5988578.1"/>
    </source>
</evidence>
<dbReference type="GO" id="GO:0003677">
    <property type="term" value="F:DNA binding"/>
    <property type="evidence" value="ECO:0007669"/>
    <property type="project" value="UniProtKB-KW"/>
</dbReference>